<gene>
    <name evidence="5" type="ORF">HKK74_14735</name>
</gene>
<dbReference type="PANTHER" id="PTHR33154:SF33">
    <property type="entry name" value="TRANSCRIPTIONAL REPRESSOR SDPR"/>
    <property type="match status" value="1"/>
</dbReference>
<keyword evidence="2" id="KW-0238">DNA-binding</keyword>
<dbReference type="SUPFAM" id="SSF46785">
    <property type="entry name" value="Winged helix' DNA-binding domain"/>
    <property type="match status" value="1"/>
</dbReference>
<dbReference type="RefSeq" id="WP_187243754.1">
    <property type="nucleotide sequence ID" value="NZ_BAAAOK010000013.1"/>
</dbReference>
<dbReference type="InterPro" id="IPR036390">
    <property type="entry name" value="WH_DNA-bd_sf"/>
</dbReference>
<keyword evidence="3" id="KW-0804">Transcription</keyword>
<evidence type="ECO:0000313" key="5">
    <source>
        <dbReference type="EMBL" id="MBC6466748.1"/>
    </source>
</evidence>
<name>A0ABR7LPG8_9ACTN</name>
<dbReference type="EMBL" id="JABVEC010000009">
    <property type="protein sequence ID" value="MBC6466748.1"/>
    <property type="molecule type" value="Genomic_DNA"/>
</dbReference>
<dbReference type="InterPro" id="IPR036388">
    <property type="entry name" value="WH-like_DNA-bd_sf"/>
</dbReference>
<reference evidence="5 6" key="1">
    <citation type="submission" date="2020-06" db="EMBL/GenBank/DDBJ databases">
        <title>Actinomadura xiongansis sp. nov., isolated from soil of Baiyangdian.</title>
        <authorList>
            <person name="Zhang X."/>
        </authorList>
    </citation>
    <scope>NUCLEOTIDE SEQUENCE [LARGE SCALE GENOMIC DNA]</scope>
    <source>
        <strain evidence="5 6">HBUM206468</strain>
    </source>
</reference>
<dbReference type="PRINTS" id="PR00778">
    <property type="entry name" value="HTHARSR"/>
</dbReference>
<evidence type="ECO:0000256" key="2">
    <source>
        <dbReference type="ARBA" id="ARBA00023125"/>
    </source>
</evidence>
<dbReference type="Proteomes" id="UP000805614">
    <property type="component" value="Unassembled WGS sequence"/>
</dbReference>
<protein>
    <submittedName>
        <fullName evidence="5">Helix-turn-helix transcriptional regulator</fullName>
    </submittedName>
</protein>
<sequence>MLTSDNRADVSGLRALAHPVRVRLLSMLTARTMSATEAARELGQTQANVSYHMRQLHAVGLLELVEETSVHGGRAKRYRHNPGSGEAMSTGSTDDYVALASVLAEELLRRSLERQPGSRGGFTDAEMWLPAEAWERVLHLASQLGEILHSEARAPGTAGTVHASATLMLFEMAQKDPGA</sequence>
<evidence type="ECO:0000256" key="3">
    <source>
        <dbReference type="ARBA" id="ARBA00023163"/>
    </source>
</evidence>
<dbReference type="PANTHER" id="PTHR33154">
    <property type="entry name" value="TRANSCRIPTIONAL REGULATOR, ARSR FAMILY"/>
    <property type="match status" value="1"/>
</dbReference>
<evidence type="ECO:0000313" key="6">
    <source>
        <dbReference type="Proteomes" id="UP000805614"/>
    </source>
</evidence>
<comment type="caution">
    <text evidence="5">The sequence shown here is derived from an EMBL/GenBank/DDBJ whole genome shotgun (WGS) entry which is preliminary data.</text>
</comment>
<dbReference type="InterPro" id="IPR051081">
    <property type="entry name" value="HTH_MetalResp_TranReg"/>
</dbReference>
<dbReference type="SMART" id="SM00418">
    <property type="entry name" value="HTH_ARSR"/>
    <property type="match status" value="1"/>
</dbReference>
<evidence type="ECO:0000259" key="4">
    <source>
        <dbReference type="SMART" id="SM00418"/>
    </source>
</evidence>
<dbReference type="InterPro" id="IPR011991">
    <property type="entry name" value="ArsR-like_HTH"/>
</dbReference>
<accession>A0ABR7LPG8</accession>
<proteinExistence type="predicted"/>
<dbReference type="Gene3D" id="1.10.10.10">
    <property type="entry name" value="Winged helix-like DNA-binding domain superfamily/Winged helix DNA-binding domain"/>
    <property type="match status" value="1"/>
</dbReference>
<dbReference type="Pfam" id="PF12840">
    <property type="entry name" value="HTH_20"/>
    <property type="match status" value="1"/>
</dbReference>
<dbReference type="CDD" id="cd00090">
    <property type="entry name" value="HTH_ARSR"/>
    <property type="match status" value="1"/>
</dbReference>
<organism evidence="5 6">
    <name type="scientific">Actinomadura alba</name>
    <dbReference type="NCBI Taxonomy" id="406431"/>
    <lineage>
        <taxon>Bacteria</taxon>
        <taxon>Bacillati</taxon>
        <taxon>Actinomycetota</taxon>
        <taxon>Actinomycetes</taxon>
        <taxon>Streptosporangiales</taxon>
        <taxon>Thermomonosporaceae</taxon>
        <taxon>Actinomadura</taxon>
    </lineage>
</organism>
<evidence type="ECO:0000256" key="1">
    <source>
        <dbReference type="ARBA" id="ARBA00023015"/>
    </source>
</evidence>
<feature type="domain" description="HTH arsR-type" evidence="4">
    <location>
        <begin position="11"/>
        <end position="93"/>
    </location>
</feature>
<keyword evidence="6" id="KW-1185">Reference proteome</keyword>
<dbReference type="InterPro" id="IPR001845">
    <property type="entry name" value="HTH_ArsR_DNA-bd_dom"/>
</dbReference>
<keyword evidence="1" id="KW-0805">Transcription regulation</keyword>